<feature type="non-terminal residue" evidence="1">
    <location>
        <position position="37"/>
    </location>
</feature>
<dbReference type="AlphaFoldDB" id="A0A8J2JG39"/>
<proteinExistence type="predicted"/>
<feature type="non-terminal residue" evidence="1">
    <location>
        <position position="1"/>
    </location>
</feature>
<gene>
    <name evidence="1" type="ORF">AFUS01_LOCUS3012</name>
</gene>
<comment type="caution">
    <text evidence="1">The sequence shown here is derived from an EMBL/GenBank/DDBJ whole genome shotgun (WGS) entry which is preliminary data.</text>
</comment>
<reference evidence="1" key="1">
    <citation type="submission" date="2021-06" db="EMBL/GenBank/DDBJ databases">
        <authorList>
            <person name="Hodson N. C."/>
            <person name="Mongue J. A."/>
            <person name="Jaron S. K."/>
        </authorList>
    </citation>
    <scope>NUCLEOTIDE SEQUENCE</scope>
</reference>
<name>A0A8J2JG39_9HEXA</name>
<organism evidence="1 2">
    <name type="scientific">Allacma fusca</name>
    <dbReference type="NCBI Taxonomy" id="39272"/>
    <lineage>
        <taxon>Eukaryota</taxon>
        <taxon>Metazoa</taxon>
        <taxon>Ecdysozoa</taxon>
        <taxon>Arthropoda</taxon>
        <taxon>Hexapoda</taxon>
        <taxon>Collembola</taxon>
        <taxon>Symphypleona</taxon>
        <taxon>Sminthuridae</taxon>
        <taxon>Allacma</taxon>
    </lineage>
</organism>
<sequence>YTVTVMIRLFHGLRSVTSGPTVKTHQMKTPASTDVIV</sequence>
<evidence type="ECO:0000313" key="1">
    <source>
        <dbReference type="EMBL" id="CAG7683974.1"/>
    </source>
</evidence>
<dbReference type="EMBL" id="CAJVCH010017700">
    <property type="protein sequence ID" value="CAG7683974.1"/>
    <property type="molecule type" value="Genomic_DNA"/>
</dbReference>
<accession>A0A8J2JG39</accession>
<keyword evidence="2" id="KW-1185">Reference proteome</keyword>
<evidence type="ECO:0000313" key="2">
    <source>
        <dbReference type="Proteomes" id="UP000708208"/>
    </source>
</evidence>
<dbReference type="Proteomes" id="UP000708208">
    <property type="component" value="Unassembled WGS sequence"/>
</dbReference>
<protein>
    <submittedName>
        <fullName evidence="1">Uncharacterized protein</fullName>
    </submittedName>
</protein>